<accession>A0A7Z9BW23</accession>
<evidence type="ECO:0000256" key="4">
    <source>
        <dbReference type="PIRNR" id="PIRNR002756"/>
    </source>
</evidence>
<reference evidence="8" key="1">
    <citation type="submission" date="2019-10" db="EMBL/GenBank/DDBJ databases">
        <authorList>
            <consortium name="Genoscope - CEA"/>
            <person name="William W."/>
        </authorList>
    </citation>
    <scope>NUCLEOTIDE SEQUENCE [LARGE SCALE GENOMIC DNA]</scope>
    <source>
        <strain evidence="8">BBR_PRJEB10994</strain>
    </source>
</reference>
<dbReference type="NCBIfam" id="TIGR00975">
    <property type="entry name" value="3a0107s03"/>
    <property type="match status" value="1"/>
</dbReference>
<keyword evidence="6" id="KW-0732">Signal</keyword>
<feature type="chain" id="PRO_5031049620" description="Phosphate-binding protein" evidence="6">
    <location>
        <begin position="29"/>
        <end position="393"/>
    </location>
</feature>
<dbReference type="GO" id="GO:0042301">
    <property type="term" value="F:phosphate ion binding"/>
    <property type="evidence" value="ECO:0007669"/>
    <property type="project" value="InterPro"/>
</dbReference>
<dbReference type="OrthoDB" id="9790048at2"/>
<dbReference type="InterPro" id="IPR050962">
    <property type="entry name" value="Phosphate-bind_PstS"/>
</dbReference>
<dbReference type="GO" id="GO:0043190">
    <property type="term" value="C:ATP-binding cassette (ABC) transporter complex"/>
    <property type="evidence" value="ECO:0007669"/>
    <property type="project" value="InterPro"/>
</dbReference>
<dbReference type="PANTHER" id="PTHR42996:SF1">
    <property type="entry name" value="PHOSPHATE-BINDING PROTEIN PSTS"/>
    <property type="match status" value="1"/>
</dbReference>
<keyword evidence="2 4" id="KW-0813">Transport</keyword>
<keyword evidence="9" id="KW-1185">Reference proteome</keyword>
<comment type="caution">
    <text evidence="8">The sequence shown here is derived from an EMBL/GenBank/DDBJ whole genome shotgun (WGS) entry which is preliminary data.</text>
</comment>
<feature type="domain" description="PBP" evidence="7">
    <location>
        <begin position="68"/>
        <end position="352"/>
    </location>
</feature>
<feature type="region of interest" description="Disordered" evidence="5">
    <location>
        <begin position="34"/>
        <end position="58"/>
    </location>
</feature>
<evidence type="ECO:0000256" key="2">
    <source>
        <dbReference type="ARBA" id="ARBA00022448"/>
    </source>
</evidence>
<feature type="signal peptide" evidence="6">
    <location>
        <begin position="1"/>
        <end position="28"/>
    </location>
</feature>
<gene>
    <name evidence="8" type="ORF">PL9631_660087</name>
</gene>
<evidence type="ECO:0000256" key="3">
    <source>
        <dbReference type="ARBA" id="ARBA00022592"/>
    </source>
</evidence>
<dbReference type="EMBL" id="CZCS02000208">
    <property type="protein sequence ID" value="VXD22517.1"/>
    <property type="molecule type" value="Genomic_DNA"/>
</dbReference>
<evidence type="ECO:0000313" key="9">
    <source>
        <dbReference type="Proteomes" id="UP000182190"/>
    </source>
</evidence>
<dbReference type="PANTHER" id="PTHR42996">
    <property type="entry name" value="PHOSPHATE-BINDING PROTEIN PSTS"/>
    <property type="match status" value="1"/>
</dbReference>
<dbReference type="RefSeq" id="WP_083620644.1">
    <property type="nucleotide sequence ID" value="NZ_LR735015.1"/>
</dbReference>
<dbReference type="Gene3D" id="3.40.190.10">
    <property type="entry name" value="Periplasmic binding protein-like II"/>
    <property type="match status" value="2"/>
</dbReference>
<sequence>MLFRLNSISPSSRFVARFSALALTLSLAACGGSNTTTTTTTTTPNQTTGTEGAATTTPNTASGAAQLISLEQPVALIGAGASFPAPLYQRWASDISAATKNLQIDYQSVGSGAGVERFVQGLVQFGASDVAMTDEEIAKVPNGVLLLPMTAGSIVLAYNIPDVAEVKLSQQNLIDIFLGKIANWNDPALATDNPGVTFPDLPIQVIYRSDGSGTTGVFTKNLAAMSEEWNSAVGEGKTVQWPVGIGGKGNEGVTAQISQTPGSIGYIEYGFAKSANLKMASLQNKAGNFIQPNDQSAAKTLEFVELPENLRAFITNPEGAESYPIVSYSWIMAYQKYDKPEMAKSVEAMIQYGLTEGQKVSAQLGYVPLPPAVVKKVAAKADQISPDFTIKVE</sequence>
<dbReference type="PIRSF" id="PIRSF002756">
    <property type="entry name" value="PstS"/>
    <property type="match status" value="1"/>
</dbReference>
<comment type="similarity">
    <text evidence="1 4">Belongs to the PstS family.</text>
</comment>
<dbReference type="SUPFAM" id="SSF53850">
    <property type="entry name" value="Periplasmic binding protein-like II"/>
    <property type="match status" value="1"/>
</dbReference>
<dbReference type="AlphaFoldDB" id="A0A7Z9BW23"/>
<name>A0A7Z9BW23_9CYAN</name>
<evidence type="ECO:0000256" key="1">
    <source>
        <dbReference type="ARBA" id="ARBA00008725"/>
    </source>
</evidence>
<evidence type="ECO:0000256" key="6">
    <source>
        <dbReference type="SAM" id="SignalP"/>
    </source>
</evidence>
<keyword evidence="3 4" id="KW-0592">Phosphate transport</keyword>
<evidence type="ECO:0000313" key="8">
    <source>
        <dbReference type="EMBL" id="VXD22517.1"/>
    </source>
</evidence>
<protein>
    <recommendedName>
        <fullName evidence="4">Phosphate-binding protein</fullName>
    </recommendedName>
</protein>
<organism evidence="8 9">
    <name type="scientific">Planktothrix paucivesiculata PCC 9631</name>
    <dbReference type="NCBI Taxonomy" id="671071"/>
    <lineage>
        <taxon>Bacteria</taxon>
        <taxon>Bacillati</taxon>
        <taxon>Cyanobacteriota</taxon>
        <taxon>Cyanophyceae</taxon>
        <taxon>Oscillatoriophycideae</taxon>
        <taxon>Oscillatoriales</taxon>
        <taxon>Microcoleaceae</taxon>
        <taxon>Planktothrix</taxon>
    </lineage>
</organism>
<dbReference type="PROSITE" id="PS51257">
    <property type="entry name" value="PROKAR_LIPOPROTEIN"/>
    <property type="match status" value="1"/>
</dbReference>
<dbReference type="GO" id="GO:0035435">
    <property type="term" value="P:phosphate ion transmembrane transport"/>
    <property type="evidence" value="ECO:0007669"/>
    <property type="project" value="InterPro"/>
</dbReference>
<dbReference type="InterPro" id="IPR024370">
    <property type="entry name" value="PBP_domain"/>
</dbReference>
<proteinExistence type="inferred from homology"/>
<dbReference type="Proteomes" id="UP000182190">
    <property type="component" value="Unassembled WGS sequence"/>
</dbReference>
<dbReference type="InterPro" id="IPR005673">
    <property type="entry name" value="ABC_phos-bd_PstS"/>
</dbReference>
<dbReference type="Pfam" id="PF12849">
    <property type="entry name" value="PBP_like_2"/>
    <property type="match status" value="1"/>
</dbReference>
<evidence type="ECO:0000259" key="7">
    <source>
        <dbReference type="Pfam" id="PF12849"/>
    </source>
</evidence>
<evidence type="ECO:0000256" key="5">
    <source>
        <dbReference type="SAM" id="MobiDB-lite"/>
    </source>
</evidence>
<dbReference type="CDD" id="cd13565">
    <property type="entry name" value="PBP2_PstS"/>
    <property type="match status" value="1"/>
</dbReference>